<dbReference type="InterPro" id="IPR016035">
    <property type="entry name" value="Acyl_Trfase/lysoPLipase"/>
</dbReference>
<evidence type="ECO:0000256" key="1">
    <source>
        <dbReference type="ARBA" id="ARBA00022450"/>
    </source>
</evidence>
<dbReference type="Pfam" id="PF00698">
    <property type="entry name" value="Acyl_transf_1"/>
    <property type="match status" value="1"/>
</dbReference>
<dbReference type="SMART" id="SM00827">
    <property type="entry name" value="PKS_AT"/>
    <property type="match status" value="1"/>
</dbReference>
<dbReference type="InterPro" id="IPR001031">
    <property type="entry name" value="Thioesterase"/>
</dbReference>
<dbReference type="InterPro" id="IPR016036">
    <property type="entry name" value="Malonyl_transacylase_ACP-bd"/>
</dbReference>
<dbReference type="SUPFAM" id="SSF55048">
    <property type="entry name" value="Probable ACP-binding domain of malonyl-CoA ACP transacylase"/>
    <property type="match status" value="1"/>
</dbReference>
<dbReference type="PANTHER" id="PTHR43775">
    <property type="entry name" value="FATTY ACID SYNTHASE"/>
    <property type="match status" value="1"/>
</dbReference>
<keyword evidence="3" id="KW-0808">Transferase</keyword>
<dbReference type="InterPro" id="IPR014043">
    <property type="entry name" value="Acyl_transferase_dom"/>
</dbReference>
<dbReference type="CDD" id="cd00833">
    <property type="entry name" value="PKS"/>
    <property type="match status" value="1"/>
</dbReference>
<dbReference type="SMART" id="SM00823">
    <property type="entry name" value="PKS_PP"/>
    <property type="match status" value="2"/>
</dbReference>
<feature type="domain" description="Carrier" evidence="5">
    <location>
        <begin position="1084"/>
        <end position="1158"/>
    </location>
</feature>
<feature type="region of interest" description="Disordered" evidence="4">
    <location>
        <begin position="591"/>
        <end position="610"/>
    </location>
</feature>
<dbReference type="Pfam" id="PF00550">
    <property type="entry name" value="PP-binding"/>
    <property type="match status" value="2"/>
</dbReference>
<dbReference type="Gene3D" id="3.40.47.10">
    <property type="match status" value="1"/>
</dbReference>
<dbReference type="InterPro" id="IPR014030">
    <property type="entry name" value="Ketoacyl_synth_N"/>
</dbReference>
<feature type="domain" description="Ketosynthase family 3 (KS3)" evidence="6">
    <location>
        <begin position="98"/>
        <end position="506"/>
    </location>
</feature>
<dbReference type="SUPFAM" id="SSF47336">
    <property type="entry name" value="ACP-like"/>
    <property type="match status" value="2"/>
</dbReference>
<dbReference type="PROSITE" id="PS00012">
    <property type="entry name" value="PHOSPHOPANTETHEINE"/>
    <property type="match status" value="1"/>
</dbReference>
<dbReference type="InterPro" id="IPR020806">
    <property type="entry name" value="PKS_PP-bd"/>
</dbReference>
<evidence type="ECO:0000259" key="5">
    <source>
        <dbReference type="PROSITE" id="PS50075"/>
    </source>
</evidence>
<dbReference type="PROSITE" id="PS50075">
    <property type="entry name" value="CARRIER"/>
    <property type="match status" value="2"/>
</dbReference>
<dbReference type="PROSITE" id="PS00606">
    <property type="entry name" value="KS3_1"/>
    <property type="match status" value="1"/>
</dbReference>
<dbReference type="InterPro" id="IPR014031">
    <property type="entry name" value="Ketoacyl_synth_C"/>
</dbReference>
<comment type="caution">
    <text evidence="7">The sequence shown here is derived from an EMBL/GenBank/DDBJ whole genome shotgun (WGS) entry which is preliminary data.</text>
</comment>
<name>A0ABS8PAU6_9PSEU</name>
<dbReference type="PROSITE" id="PS52004">
    <property type="entry name" value="KS3_2"/>
    <property type="match status" value="1"/>
</dbReference>
<evidence type="ECO:0000313" key="7">
    <source>
        <dbReference type="EMBL" id="MCD2194124.1"/>
    </source>
</evidence>
<organism evidence="7 8">
    <name type="scientific">Actinomycetospora endophytica</name>
    <dbReference type="NCBI Taxonomy" id="2291215"/>
    <lineage>
        <taxon>Bacteria</taxon>
        <taxon>Bacillati</taxon>
        <taxon>Actinomycetota</taxon>
        <taxon>Actinomycetes</taxon>
        <taxon>Pseudonocardiales</taxon>
        <taxon>Pseudonocardiaceae</taxon>
        <taxon>Actinomycetospora</taxon>
    </lineage>
</organism>
<dbReference type="EMBL" id="JAJNDB010000002">
    <property type="protein sequence ID" value="MCD2194124.1"/>
    <property type="molecule type" value="Genomic_DNA"/>
</dbReference>
<dbReference type="Gene3D" id="3.40.366.10">
    <property type="entry name" value="Malonyl-Coenzyme A Acyl Carrier Protein, domain 2"/>
    <property type="match status" value="1"/>
</dbReference>
<dbReference type="Gene3D" id="3.40.50.1820">
    <property type="entry name" value="alpha/beta hydrolase"/>
    <property type="match status" value="1"/>
</dbReference>
<feature type="domain" description="Carrier" evidence="5">
    <location>
        <begin position="6"/>
        <end position="80"/>
    </location>
</feature>
<dbReference type="InterPro" id="IPR018201">
    <property type="entry name" value="Ketoacyl_synth_AS"/>
</dbReference>
<dbReference type="PANTHER" id="PTHR43775:SF37">
    <property type="entry name" value="SI:DKEY-61P9.11"/>
    <property type="match status" value="1"/>
</dbReference>
<dbReference type="Pfam" id="PF00975">
    <property type="entry name" value="Thioesterase"/>
    <property type="match status" value="1"/>
</dbReference>
<sequence length="1452" mass="150277">MTTAEQDLRSRLVELVASWCDLDPAELDADTPLEDLGLSSRDIVALSGEIGDELGVDLPTTVLWESPTISTLVGALEPASPEAAPASGPSADGRPAADEPLALVGLGCRLPGGVDSPEAFWELLERGGDAVGPVPSGRWAHRPDVCDRGGFLDDVAGFDAGFFGISPREAAAADPQQRLLLEVAHEALAHAAIDPAALRGSATGVYVGVSSTDYPGSPGEPWHATGTSAAVVAGRLGYVLDLRGPALTVDTACSSSLVALHQAAHALRAGEIDLAIVGGTNVLATAQAQASMEALGALSPRGRCAPFDAAADGIARGEGVGVVVLKRLADAAHDGDRVLALLAATAVNADGHSQGLTAPHPGAQRDLLTAAYRTAGLDPASVDYVEAHGTGTALGDPIEAGALGAALGAGRSGEDALLIGSVKSNVGHTEAAAGIVGLIKVVLALGHDRIPATLHQDEPSPHLDLAAAGLRVVGHPTAWPRHGGRAVAGVSAFGFSGTNAHAVLTEAPAAPSTPEPGEGPVVAVLSAPDDDRLHEAARTLGRWLTDRPVEDRPSPADVAHTLARRDATSGRAGRRRRLAVVASDAEELAARLAGSDRSSSTAEPDPTAGPGVVWLFGGHGSWWPGTGRGLLDGEPAFAEAVARLDPSFTRYAGRSLTALLTDPPPESDLARTQLAVCGVQLALAATWRAAGVRPAAVVGHSMGEVAAAVTAGVLTEDSGVRVMAVRARLLAELDAAGDGAMASVELTPDELASMVGHEVEIAVHAAPDQLTVSGPAAAVHRVVGAAREWGRTARVLPLAVACHTAAVEPVRVALRRELTDLEIRPATVPWYDTTGDDPRLTPIGDAAHWADAARNPVRWADAVTAAGTDGHTRFLELSPHPVVLGATARTLAARPTEPVLVSSVRRGDDEVRALRGAQAQLHVSGIAIDWAAVLPGGRVVDLPGPVWRHETFWAEPAGPTLPGAVARPTGHPLLGAHQELPGGSADVWQAPADRDDLTPARLRERVLAAAEHRHGPGGAGVDEWHQLADPGRGPVGRGAALSTLARRDGTVEVHLRTPDGEWVPVVTARIRAQGPDDAPVVGADSHLDRVRRVTADILGLDERRLDVDADLGAIGLDSLGAVRLRRLLESQLGVVVTVPELLAHATVRQLAQEPDPTTGAGPATAAPAVIITDLPAVTVLREGEPGVTPLHLFHPAGTPTAVYGPLVAGLPRNVACYGHERAPSPGPVTERVRDHLAEVRGLQPVGPYRLLGWSFGGVLAQEAAVALTAEGHDVEIVALVDALRPAAAPGQELPADPRAFTAGRLSRLVRHLEQTHDTVLAIDLDGLAELDEDAQLERLVRALLQAPEPWGPAALEHQRTSILDARDAETHVPRRLTVPAVQYRALHPCPDFEVLDPRYNRLGPDGGWGDAVPDLEVVGMDTDHLGIIDPPHAHAIARDLAARWGALAGSSG</sequence>
<reference evidence="7 8" key="1">
    <citation type="submission" date="2021-11" db="EMBL/GenBank/DDBJ databases">
        <title>Draft genome sequence of Actinomycetospora sp. SF1 isolated from the rhizosphere soil.</title>
        <authorList>
            <person name="Duangmal K."/>
            <person name="Chantavorakit T."/>
        </authorList>
    </citation>
    <scope>NUCLEOTIDE SEQUENCE [LARGE SCALE GENOMIC DNA]</scope>
    <source>
        <strain evidence="7 8">TBRC 5722</strain>
    </source>
</reference>
<dbReference type="RefSeq" id="WP_230733731.1">
    <property type="nucleotide sequence ID" value="NZ_JAJNDB010000002.1"/>
</dbReference>
<dbReference type="InterPro" id="IPR001227">
    <property type="entry name" value="Ac_transferase_dom_sf"/>
</dbReference>
<protein>
    <submittedName>
        <fullName evidence="7">Type I polyketide synthase</fullName>
    </submittedName>
</protein>
<dbReference type="InterPro" id="IPR009081">
    <property type="entry name" value="PP-bd_ACP"/>
</dbReference>
<proteinExistence type="predicted"/>
<dbReference type="SMART" id="SM00825">
    <property type="entry name" value="PKS_KS"/>
    <property type="match status" value="1"/>
</dbReference>
<keyword evidence="1" id="KW-0596">Phosphopantetheine</keyword>
<evidence type="ECO:0000256" key="4">
    <source>
        <dbReference type="SAM" id="MobiDB-lite"/>
    </source>
</evidence>
<keyword evidence="2" id="KW-0597">Phosphoprotein</keyword>
<dbReference type="Pfam" id="PF00109">
    <property type="entry name" value="ketoacyl-synt"/>
    <property type="match status" value="1"/>
</dbReference>
<accession>A0ABS8PAU6</accession>
<dbReference type="InterPro" id="IPR050091">
    <property type="entry name" value="PKS_NRPS_Biosynth_Enz"/>
</dbReference>
<dbReference type="InterPro" id="IPR020841">
    <property type="entry name" value="PKS_Beta-ketoAc_synthase_dom"/>
</dbReference>
<keyword evidence="8" id="KW-1185">Reference proteome</keyword>
<dbReference type="SUPFAM" id="SSF53474">
    <property type="entry name" value="alpha/beta-Hydrolases"/>
    <property type="match status" value="1"/>
</dbReference>
<dbReference type="Gene3D" id="1.10.1200.10">
    <property type="entry name" value="ACP-like"/>
    <property type="match status" value="2"/>
</dbReference>
<dbReference type="Pfam" id="PF02801">
    <property type="entry name" value="Ketoacyl-synt_C"/>
    <property type="match status" value="1"/>
</dbReference>
<dbReference type="InterPro" id="IPR029058">
    <property type="entry name" value="AB_hydrolase_fold"/>
</dbReference>
<evidence type="ECO:0000256" key="2">
    <source>
        <dbReference type="ARBA" id="ARBA00022553"/>
    </source>
</evidence>
<dbReference type="Pfam" id="PF16197">
    <property type="entry name" value="KAsynt_C_assoc"/>
    <property type="match status" value="1"/>
</dbReference>
<dbReference type="Gene3D" id="3.30.70.250">
    <property type="entry name" value="Malonyl-CoA ACP transacylase, ACP-binding"/>
    <property type="match status" value="1"/>
</dbReference>
<dbReference type="Proteomes" id="UP001199469">
    <property type="component" value="Unassembled WGS sequence"/>
</dbReference>
<dbReference type="SUPFAM" id="SSF52151">
    <property type="entry name" value="FabD/lysophospholipase-like"/>
    <property type="match status" value="1"/>
</dbReference>
<evidence type="ECO:0000256" key="3">
    <source>
        <dbReference type="ARBA" id="ARBA00022679"/>
    </source>
</evidence>
<dbReference type="SUPFAM" id="SSF53901">
    <property type="entry name" value="Thiolase-like"/>
    <property type="match status" value="1"/>
</dbReference>
<dbReference type="InterPro" id="IPR032821">
    <property type="entry name" value="PKS_assoc"/>
</dbReference>
<evidence type="ECO:0000259" key="6">
    <source>
        <dbReference type="PROSITE" id="PS52004"/>
    </source>
</evidence>
<dbReference type="InterPro" id="IPR036736">
    <property type="entry name" value="ACP-like_sf"/>
</dbReference>
<evidence type="ECO:0000313" key="8">
    <source>
        <dbReference type="Proteomes" id="UP001199469"/>
    </source>
</evidence>
<dbReference type="InterPro" id="IPR016039">
    <property type="entry name" value="Thiolase-like"/>
</dbReference>
<dbReference type="InterPro" id="IPR006162">
    <property type="entry name" value="Ppantetheine_attach_site"/>
</dbReference>
<gene>
    <name evidence="7" type="ORF">LQ327_12135</name>
</gene>